<dbReference type="Gene3D" id="3.40.830.10">
    <property type="entry name" value="LigB-like"/>
    <property type="match status" value="1"/>
</dbReference>
<organism evidence="2">
    <name type="scientific">Spongospora subterranea</name>
    <dbReference type="NCBI Taxonomy" id="70186"/>
    <lineage>
        <taxon>Eukaryota</taxon>
        <taxon>Sar</taxon>
        <taxon>Rhizaria</taxon>
        <taxon>Endomyxa</taxon>
        <taxon>Phytomyxea</taxon>
        <taxon>Plasmodiophorida</taxon>
        <taxon>Plasmodiophoridae</taxon>
        <taxon>Spongospora</taxon>
    </lineage>
</organism>
<dbReference type="Pfam" id="PF01875">
    <property type="entry name" value="Memo"/>
    <property type="match status" value="1"/>
</dbReference>
<dbReference type="AlphaFoldDB" id="A0A0H5RKR8"/>
<sequence>MDKRKNGSRSATHAGTWYESDGDKLNCQISEWFDGVKGSVSNIRAIIAPHAGYRYSGQVAAHSYKHIVPSRYSRIFILGPSHHHSTGLCMIPAVDGCETPIGNLTICTETVQELQETGIFEVMTKSIDEREHSIEMHLPFIAYTFNPRNCRIVPIVVGSVPKERQQEYGSIFAKYLADPSTLFIISSDFMHFGDRFGYTYYNPLHGSVYESICAIDQLAMRAIQTLQPVKFERYLQKYGNTICGRVPISLLLHAVASLGPSQYCMQFLNYAHSAKCTSVKECSVSYVAGALRLM</sequence>
<dbReference type="CDD" id="cd07361">
    <property type="entry name" value="MEMO_like"/>
    <property type="match status" value="1"/>
</dbReference>
<accession>A0A0H5RKR8</accession>
<comment type="similarity">
    <text evidence="1">Belongs to the MEMO1 family.</text>
</comment>
<dbReference type="NCBIfam" id="TIGR04336">
    <property type="entry name" value="AmmeMemoSam_B"/>
    <property type="match status" value="1"/>
</dbReference>
<name>A0A0H5RKR8_9EUKA</name>
<evidence type="ECO:0008006" key="3">
    <source>
        <dbReference type="Google" id="ProtNLM"/>
    </source>
</evidence>
<dbReference type="EMBL" id="HACM01008867">
    <property type="protein sequence ID" value="CRZ09309.1"/>
    <property type="molecule type" value="Transcribed_RNA"/>
</dbReference>
<evidence type="ECO:0000256" key="1">
    <source>
        <dbReference type="ARBA" id="ARBA00006315"/>
    </source>
</evidence>
<dbReference type="InterPro" id="IPR002737">
    <property type="entry name" value="MEMO1_fam"/>
</dbReference>
<protein>
    <recommendedName>
        <fullName evidence="3">AmmeMemoRadiSam system protein B</fullName>
    </recommendedName>
</protein>
<reference evidence="2" key="1">
    <citation type="submission" date="2015-04" db="EMBL/GenBank/DDBJ databases">
        <title>The genome sequence of the plant pathogenic Rhizarian Plasmodiophora brassicae reveals insights in its biotrophic life cycle and the origin of chitin synthesis.</title>
        <authorList>
            <person name="Schwelm A."/>
            <person name="Fogelqvist J."/>
            <person name="Knaust A."/>
            <person name="Julke S."/>
            <person name="Lilja T."/>
            <person name="Dhandapani V."/>
            <person name="Bonilla-Rosso G."/>
            <person name="Karlsson M."/>
            <person name="Shevchenko A."/>
            <person name="Choi S.R."/>
            <person name="Kim H.G."/>
            <person name="Park J.Y."/>
            <person name="Lim Y.P."/>
            <person name="Ludwig-Muller J."/>
            <person name="Dixelius C."/>
        </authorList>
    </citation>
    <scope>NUCLEOTIDE SEQUENCE</scope>
    <source>
        <tissue evidence="2">Potato root galls</tissue>
    </source>
</reference>
<dbReference type="PANTHER" id="PTHR11060:SF0">
    <property type="entry name" value="PROTEIN MEMO1"/>
    <property type="match status" value="1"/>
</dbReference>
<proteinExistence type="inferred from homology"/>
<dbReference type="HAMAP" id="MF_00055">
    <property type="entry name" value="MEMO1"/>
    <property type="match status" value="1"/>
</dbReference>
<dbReference type="PANTHER" id="PTHR11060">
    <property type="entry name" value="PROTEIN MEMO1"/>
    <property type="match status" value="1"/>
</dbReference>
<evidence type="ECO:0000313" key="2">
    <source>
        <dbReference type="EMBL" id="CRZ09309.1"/>
    </source>
</evidence>